<feature type="compositionally biased region" description="Gly residues" evidence="1">
    <location>
        <begin position="54"/>
        <end position="63"/>
    </location>
</feature>
<evidence type="ECO:0000256" key="1">
    <source>
        <dbReference type="SAM" id="MobiDB-lite"/>
    </source>
</evidence>
<sequence length="69" mass="6840">MRTSIAATMLTVALSAGLLAAKAPIAMASTLSRAVAENDHRQPAIPHPPAAGCGRPGTGGLRGPRGPEA</sequence>
<feature type="chain" id="PRO_5043627375" description="Collagen-like protein" evidence="2">
    <location>
        <begin position="29"/>
        <end position="69"/>
    </location>
</feature>
<dbReference type="AlphaFoldDB" id="A0AAU7KEV4"/>
<gene>
    <name evidence="3" type="ORF">NFG58_15345</name>
</gene>
<evidence type="ECO:0000313" key="3">
    <source>
        <dbReference type="EMBL" id="XBO69987.1"/>
    </source>
</evidence>
<dbReference type="EMBL" id="CP098827">
    <property type="protein sequence ID" value="XBO69987.1"/>
    <property type="molecule type" value="Genomic_DNA"/>
</dbReference>
<feature type="region of interest" description="Disordered" evidence="1">
    <location>
        <begin position="37"/>
        <end position="69"/>
    </location>
</feature>
<protein>
    <recommendedName>
        <fullName evidence="4">Collagen-like protein</fullName>
    </recommendedName>
</protein>
<accession>A0AAU7KEV4</accession>
<feature type="signal peptide" evidence="2">
    <location>
        <begin position="1"/>
        <end position="28"/>
    </location>
</feature>
<organism evidence="3">
    <name type="scientific">Halomonas sp. RT37</name>
    <dbReference type="NCBI Taxonomy" id="2950872"/>
    <lineage>
        <taxon>Bacteria</taxon>
        <taxon>Pseudomonadati</taxon>
        <taxon>Pseudomonadota</taxon>
        <taxon>Gammaproteobacteria</taxon>
        <taxon>Oceanospirillales</taxon>
        <taxon>Halomonadaceae</taxon>
        <taxon>Halomonas</taxon>
    </lineage>
</organism>
<evidence type="ECO:0008006" key="4">
    <source>
        <dbReference type="Google" id="ProtNLM"/>
    </source>
</evidence>
<reference evidence="3" key="1">
    <citation type="submission" date="2022-06" db="EMBL/GenBank/DDBJ databases">
        <title>A novel DMS-producing enzyme.</title>
        <authorList>
            <person name="Zhang Y."/>
        </authorList>
    </citation>
    <scope>NUCLEOTIDE SEQUENCE</scope>
    <source>
        <strain evidence="3">RT37</strain>
    </source>
</reference>
<name>A0AAU7KEV4_9GAMM</name>
<dbReference type="RefSeq" id="WP_348826893.1">
    <property type="nucleotide sequence ID" value="NZ_CP098827.1"/>
</dbReference>
<evidence type="ECO:0000256" key="2">
    <source>
        <dbReference type="SAM" id="SignalP"/>
    </source>
</evidence>
<proteinExistence type="predicted"/>
<keyword evidence="2" id="KW-0732">Signal</keyword>